<dbReference type="Proteomes" id="UP001596250">
    <property type="component" value="Unassembled WGS sequence"/>
</dbReference>
<name>A0ABW1IVE4_9BACL</name>
<evidence type="ECO:0000313" key="3">
    <source>
        <dbReference type="Proteomes" id="UP001596250"/>
    </source>
</evidence>
<keyword evidence="1" id="KW-0812">Transmembrane</keyword>
<accession>A0ABW1IVE4</accession>
<dbReference type="RefSeq" id="WP_379896641.1">
    <property type="nucleotide sequence ID" value="NZ_CBCSCT010000005.1"/>
</dbReference>
<keyword evidence="1" id="KW-0472">Membrane</keyword>
<evidence type="ECO:0000256" key="1">
    <source>
        <dbReference type="SAM" id="Phobius"/>
    </source>
</evidence>
<feature type="transmembrane region" description="Helical" evidence="1">
    <location>
        <begin position="60"/>
        <end position="86"/>
    </location>
</feature>
<feature type="transmembrane region" description="Helical" evidence="1">
    <location>
        <begin position="29"/>
        <end position="48"/>
    </location>
</feature>
<sequence>MTYVWIGCLSVSLLLLVWMLLRKRGAMKWLGYAMSNIALAGIALYLINGLDWLGSMEIAINFYTIGTIVLLGLPGLLLISAVHWFII</sequence>
<protein>
    <submittedName>
        <fullName evidence="2">Pro-sigmaK processing inhibitor BofA family protein</fullName>
    </submittedName>
</protein>
<proteinExistence type="predicted"/>
<reference evidence="3" key="1">
    <citation type="journal article" date="2019" name="Int. J. Syst. Evol. Microbiol.">
        <title>The Global Catalogue of Microorganisms (GCM) 10K type strain sequencing project: providing services to taxonomists for standard genome sequencing and annotation.</title>
        <authorList>
            <consortium name="The Broad Institute Genomics Platform"/>
            <consortium name="The Broad Institute Genome Sequencing Center for Infectious Disease"/>
            <person name="Wu L."/>
            <person name="Ma J."/>
        </authorList>
    </citation>
    <scope>NUCLEOTIDE SEQUENCE [LARGE SCALE GENOMIC DNA]</scope>
    <source>
        <strain evidence="3">CCM 8749</strain>
    </source>
</reference>
<dbReference type="Pfam" id="PF07441">
    <property type="entry name" value="BofA"/>
    <property type="match status" value="1"/>
</dbReference>
<keyword evidence="1" id="KW-1133">Transmembrane helix</keyword>
<evidence type="ECO:0000313" key="2">
    <source>
        <dbReference type="EMBL" id="MFC5989088.1"/>
    </source>
</evidence>
<comment type="caution">
    <text evidence="2">The sequence shown here is derived from an EMBL/GenBank/DDBJ whole genome shotgun (WGS) entry which is preliminary data.</text>
</comment>
<gene>
    <name evidence="2" type="ORF">ACFPXP_22010</name>
</gene>
<keyword evidence="3" id="KW-1185">Reference proteome</keyword>
<organism evidence="2 3">
    <name type="scientific">Marinicrinis lubricantis</name>
    <dbReference type="NCBI Taxonomy" id="2086470"/>
    <lineage>
        <taxon>Bacteria</taxon>
        <taxon>Bacillati</taxon>
        <taxon>Bacillota</taxon>
        <taxon>Bacilli</taxon>
        <taxon>Bacillales</taxon>
        <taxon>Paenibacillaceae</taxon>
    </lineage>
</organism>
<dbReference type="EMBL" id="JBHSQV010000186">
    <property type="protein sequence ID" value="MFC5989088.1"/>
    <property type="molecule type" value="Genomic_DNA"/>
</dbReference>
<dbReference type="InterPro" id="IPR010001">
    <property type="entry name" value="BofA"/>
</dbReference>